<accession>A0ABP4P125</accession>
<gene>
    <name evidence="7" type="ORF">GCM10009804_30080</name>
</gene>
<dbReference type="Pfam" id="PF00155">
    <property type="entry name" value="Aminotran_1_2"/>
    <property type="match status" value="1"/>
</dbReference>
<protein>
    <submittedName>
        <fullName evidence="7">PLP-dependent aminotransferase family protein</fullName>
    </submittedName>
</protein>
<comment type="caution">
    <text evidence="7">The sequence shown here is derived from an EMBL/GenBank/DDBJ whole genome shotgun (WGS) entry which is preliminary data.</text>
</comment>
<evidence type="ECO:0000313" key="7">
    <source>
        <dbReference type="EMBL" id="GAA1571700.1"/>
    </source>
</evidence>
<sequence>MHTIAGVRTPKYKALVDTLAGQIRAGRLPAGHRLPTHRRLASDEGIALVTASRVYAELEAMGLISSEQGRGTFVRDLAVTPGEGISEREVAADAVDLSFNSPSVPGQADLLRQALRDLAGAGDLDALLRYQPHRGRGQDRAAVARHLRRRGLDVGRERILLVNGAQHGLAVTAMALFKPGDVIAVDAVTYYGFIVLARTLGLELAPVPISEHGPDLDALEGLCRSRRVRAIFAMPTMHNPLGLVYDEPQRTRLAAIAARHDVLIVEDASYAYLADNPPPPLAAFAPDRTVYVSSLSKSVASGLRIGFVAAPVELVPTFERIIRVTTWQTPALNSAIACRWLDDGTVDRLEKDKRLDAQHRQAIADEVLAGLPSVRHASSYFRWLPLPPDARPDRIAATLAADRIAVSTGEPFAPAPPPPQALRLALGSVPLPTLRTALHQVRQTIESDTSR</sequence>
<keyword evidence="8" id="KW-1185">Reference proteome</keyword>
<dbReference type="InterPro" id="IPR015424">
    <property type="entry name" value="PyrdxlP-dep_Trfase"/>
</dbReference>
<dbReference type="Pfam" id="PF00392">
    <property type="entry name" value="GntR"/>
    <property type="match status" value="1"/>
</dbReference>
<dbReference type="InterPro" id="IPR000524">
    <property type="entry name" value="Tscrpt_reg_HTH_GntR"/>
</dbReference>
<reference evidence="8" key="1">
    <citation type="journal article" date="2019" name="Int. J. Syst. Evol. Microbiol.">
        <title>The Global Catalogue of Microorganisms (GCM) 10K type strain sequencing project: providing services to taxonomists for standard genome sequencing and annotation.</title>
        <authorList>
            <consortium name="The Broad Institute Genomics Platform"/>
            <consortium name="The Broad Institute Genome Sequencing Center for Infectious Disease"/>
            <person name="Wu L."/>
            <person name="Ma J."/>
        </authorList>
    </citation>
    <scope>NUCLEOTIDE SEQUENCE [LARGE SCALE GENOMIC DNA]</scope>
    <source>
        <strain evidence="8">JCM 15572</strain>
    </source>
</reference>
<evidence type="ECO:0000256" key="1">
    <source>
        <dbReference type="ARBA" id="ARBA00005384"/>
    </source>
</evidence>
<proteinExistence type="inferred from homology"/>
<comment type="similarity">
    <text evidence="1">In the C-terminal section; belongs to the class-I pyridoxal-phosphate-dependent aminotransferase family.</text>
</comment>
<keyword evidence="5" id="KW-0804">Transcription</keyword>
<dbReference type="InterPro" id="IPR036388">
    <property type="entry name" value="WH-like_DNA-bd_sf"/>
</dbReference>
<dbReference type="SUPFAM" id="SSF53383">
    <property type="entry name" value="PLP-dependent transferases"/>
    <property type="match status" value="1"/>
</dbReference>
<evidence type="ECO:0000259" key="6">
    <source>
        <dbReference type="PROSITE" id="PS50949"/>
    </source>
</evidence>
<dbReference type="InterPro" id="IPR015422">
    <property type="entry name" value="PyrdxlP-dep_Trfase_small"/>
</dbReference>
<evidence type="ECO:0000256" key="5">
    <source>
        <dbReference type="ARBA" id="ARBA00023163"/>
    </source>
</evidence>
<dbReference type="Gene3D" id="3.90.1150.10">
    <property type="entry name" value="Aspartate Aminotransferase, domain 1"/>
    <property type="match status" value="1"/>
</dbReference>
<dbReference type="Gene3D" id="3.40.640.10">
    <property type="entry name" value="Type I PLP-dependent aspartate aminotransferase-like (Major domain)"/>
    <property type="match status" value="1"/>
</dbReference>
<name>A0ABP4P125_9ACTN</name>
<dbReference type="PANTHER" id="PTHR46577:SF1">
    <property type="entry name" value="HTH-TYPE TRANSCRIPTIONAL REGULATORY PROTEIN GABR"/>
    <property type="match status" value="1"/>
</dbReference>
<dbReference type="CDD" id="cd00609">
    <property type="entry name" value="AAT_like"/>
    <property type="match status" value="1"/>
</dbReference>
<evidence type="ECO:0000256" key="3">
    <source>
        <dbReference type="ARBA" id="ARBA00023015"/>
    </source>
</evidence>
<keyword evidence="3" id="KW-0805">Transcription regulation</keyword>
<evidence type="ECO:0000256" key="4">
    <source>
        <dbReference type="ARBA" id="ARBA00023125"/>
    </source>
</evidence>
<dbReference type="SMART" id="SM00345">
    <property type="entry name" value="HTH_GNTR"/>
    <property type="match status" value="1"/>
</dbReference>
<evidence type="ECO:0000256" key="2">
    <source>
        <dbReference type="ARBA" id="ARBA00022898"/>
    </source>
</evidence>
<dbReference type="CDD" id="cd07377">
    <property type="entry name" value="WHTH_GntR"/>
    <property type="match status" value="1"/>
</dbReference>
<dbReference type="GO" id="GO:0008483">
    <property type="term" value="F:transaminase activity"/>
    <property type="evidence" value="ECO:0007669"/>
    <property type="project" value="UniProtKB-KW"/>
</dbReference>
<dbReference type="PANTHER" id="PTHR46577">
    <property type="entry name" value="HTH-TYPE TRANSCRIPTIONAL REGULATORY PROTEIN GABR"/>
    <property type="match status" value="1"/>
</dbReference>
<dbReference type="PROSITE" id="PS50949">
    <property type="entry name" value="HTH_GNTR"/>
    <property type="match status" value="1"/>
</dbReference>
<evidence type="ECO:0000313" key="8">
    <source>
        <dbReference type="Proteomes" id="UP001501705"/>
    </source>
</evidence>
<dbReference type="Gene3D" id="1.10.10.10">
    <property type="entry name" value="Winged helix-like DNA-binding domain superfamily/Winged helix DNA-binding domain"/>
    <property type="match status" value="1"/>
</dbReference>
<dbReference type="InterPro" id="IPR015421">
    <property type="entry name" value="PyrdxlP-dep_Trfase_major"/>
</dbReference>
<dbReference type="InterPro" id="IPR004839">
    <property type="entry name" value="Aminotransferase_I/II_large"/>
</dbReference>
<keyword evidence="7" id="KW-0032">Aminotransferase</keyword>
<dbReference type="InterPro" id="IPR036390">
    <property type="entry name" value="WH_DNA-bd_sf"/>
</dbReference>
<dbReference type="SUPFAM" id="SSF46785">
    <property type="entry name" value="Winged helix' DNA-binding domain"/>
    <property type="match status" value="1"/>
</dbReference>
<feature type="domain" description="HTH gntR-type" evidence="6">
    <location>
        <begin position="9"/>
        <end position="77"/>
    </location>
</feature>
<keyword evidence="2" id="KW-0663">Pyridoxal phosphate</keyword>
<keyword evidence="4" id="KW-0238">DNA-binding</keyword>
<dbReference type="EMBL" id="BAAAPH010000008">
    <property type="protein sequence ID" value="GAA1571700.1"/>
    <property type="molecule type" value="Genomic_DNA"/>
</dbReference>
<dbReference type="Proteomes" id="UP001501705">
    <property type="component" value="Unassembled WGS sequence"/>
</dbReference>
<keyword evidence="7" id="KW-0808">Transferase</keyword>
<organism evidence="7 8">
    <name type="scientific">Kribbella hippodromi</name>
    <dbReference type="NCBI Taxonomy" id="434347"/>
    <lineage>
        <taxon>Bacteria</taxon>
        <taxon>Bacillati</taxon>
        <taxon>Actinomycetota</taxon>
        <taxon>Actinomycetes</taxon>
        <taxon>Propionibacteriales</taxon>
        <taxon>Kribbellaceae</taxon>
        <taxon>Kribbella</taxon>
    </lineage>
</organism>
<dbReference type="InterPro" id="IPR051446">
    <property type="entry name" value="HTH_trans_reg/aminotransferase"/>
</dbReference>